<sequence length="75" mass="8552">MQVGVRRFPTSQWCANCLEILTLIRKAQYKHYLLTAHRAGARAYGEKPRDREAALSGDRHPAAADSRRARRDCRG</sequence>
<keyword evidence="3" id="KW-1185">Reference proteome</keyword>
<accession>A0AAE0L1B8</accession>
<feature type="region of interest" description="Disordered" evidence="1">
    <location>
        <begin position="43"/>
        <end position="75"/>
    </location>
</feature>
<evidence type="ECO:0000256" key="1">
    <source>
        <dbReference type="SAM" id="MobiDB-lite"/>
    </source>
</evidence>
<evidence type="ECO:0000313" key="3">
    <source>
        <dbReference type="Proteomes" id="UP001190700"/>
    </source>
</evidence>
<dbReference type="AlphaFoldDB" id="A0AAE0L1B8"/>
<feature type="compositionally biased region" description="Basic and acidic residues" evidence="1">
    <location>
        <begin position="44"/>
        <end position="75"/>
    </location>
</feature>
<gene>
    <name evidence="2" type="ORF">CYMTET_23371</name>
</gene>
<comment type="caution">
    <text evidence="2">The sequence shown here is derived from an EMBL/GenBank/DDBJ whole genome shotgun (WGS) entry which is preliminary data.</text>
</comment>
<evidence type="ECO:0000313" key="2">
    <source>
        <dbReference type="EMBL" id="KAK3268100.1"/>
    </source>
</evidence>
<organism evidence="2 3">
    <name type="scientific">Cymbomonas tetramitiformis</name>
    <dbReference type="NCBI Taxonomy" id="36881"/>
    <lineage>
        <taxon>Eukaryota</taxon>
        <taxon>Viridiplantae</taxon>
        <taxon>Chlorophyta</taxon>
        <taxon>Pyramimonadophyceae</taxon>
        <taxon>Pyramimonadales</taxon>
        <taxon>Pyramimonadaceae</taxon>
        <taxon>Cymbomonas</taxon>
    </lineage>
</organism>
<dbReference type="EMBL" id="LGRX02012019">
    <property type="protein sequence ID" value="KAK3268100.1"/>
    <property type="molecule type" value="Genomic_DNA"/>
</dbReference>
<proteinExistence type="predicted"/>
<reference evidence="2 3" key="1">
    <citation type="journal article" date="2015" name="Genome Biol. Evol.">
        <title>Comparative Genomics of a Bacterivorous Green Alga Reveals Evolutionary Causalities and Consequences of Phago-Mixotrophic Mode of Nutrition.</title>
        <authorList>
            <person name="Burns J.A."/>
            <person name="Paasch A."/>
            <person name="Narechania A."/>
            <person name="Kim E."/>
        </authorList>
    </citation>
    <scope>NUCLEOTIDE SEQUENCE [LARGE SCALE GENOMIC DNA]</scope>
    <source>
        <strain evidence="2 3">PLY_AMNH</strain>
    </source>
</reference>
<protein>
    <submittedName>
        <fullName evidence="2">Uncharacterized protein</fullName>
    </submittedName>
</protein>
<dbReference type="Proteomes" id="UP001190700">
    <property type="component" value="Unassembled WGS sequence"/>
</dbReference>
<name>A0AAE0L1B8_9CHLO</name>